<dbReference type="GO" id="GO:1900271">
    <property type="term" value="P:regulation of long-term synaptic potentiation"/>
    <property type="evidence" value="ECO:0007669"/>
    <property type="project" value="TreeGrafter"/>
</dbReference>
<gene>
    <name evidence="3" type="ORF">B4U79_07659</name>
</gene>
<feature type="non-terminal residue" evidence="3">
    <location>
        <position position="1"/>
    </location>
</feature>
<dbReference type="PANTHER" id="PTHR19972">
    <property type="entry name" value="CALBINDIN"/>
    <property type="match status" value="1"/>
</dbReference>
<dbReference type="Pfam" id="PF13202">
    <property type="entry name" value="EF-hand_5"/>
    <property type="match status" value="2"/>
</dbReference>
<dbReference type="PANTHER" id="PTHR19972:SF10">
    <property type="entry name" value="CALBINDIN-32"/>
    <property type="match status" value="1"/>
</dbReference>
<dbReference type="InterPro" id="IPR011992">
    <property type="entry name" value="EF-hand-dom_pair"/>
</dbReference>
<evidence type="ECO:0000313" key="4">
    <source>
        <dbReference type="Proteomes" id="UP000285301"/>
    </source>
</evidence>
<dbReference type="GO" id="GO:0005509">
    <property type="term" value="F:calcium ion binding"/>
    <property type="evidence" value="ECO:0007669"/>
    <property type="project" value="InterPro"/>
</dbReference>
<dbReference type="InterPro" id="IPR018247">
    <property type="entry name" value="EF_Hand_1_Ca_BS"/>
</dbReference>
<dbReference type="GO" id="GO:0005634">
    <property type="term" value="C:nucleus"/>
    <property type="evidence" value="ECO:0007669"/>
    <property type="project" value="TreeGrafter"/>
</dbReference>
<dbReference type="GO" id="GO:0043195">
    <property type="term" value="C:terminal bouton"/>
    <property type="evidence" value="ECO:0007669"/>
    <property type="project" value="TreeGrafter"/>
</dbReference>
<evidence type="ECO:0000313" key="3">
    <source>
        <dbReference type="EMBL" id="RWS03761.1"/>
    </source>
</evidence>
<name>A0A443QL77_9ACAR</name>
<organism evidence="3 4">
    <name type="scientific">Dinothrombium tinctorium</name>
    <dbReference type="NCBI Taxonomy" id="1965070"/>
    <lineage>
        <taxon>Eukaryota</taxon>
        <taxon>Metazoa</taxon>
        <taxon>Ecdysozoa</taxon>
        <taxon>Arthropoda</taxon>
        <taxon>Chelicerata</taxon>
        <taxon>Arachnida</taxon>
        <taxon>Acari</taxon>
        <taxon>Acariformes</taxon>
        <taxon>Trombidiformes</taxon>
        <taxon>Prostigmata</taxon>
        <taxon>Anystina</taxon>
        <taxon>Parasitengona</taxon>
        <taxon>Trombidioidea</taxon>
        <taxon>Trombidiidae</taxon>
        <taxon>Dinothrombium</taxon>
    </lineage>
</organism>
<feature type="domain" description="EF-hand" evidence="2">
    <location>
        <begin position="140"/>
        <end position="166"/>
    </location>
</feature>
<dbReference type="AlphaFoldDB" id="A0A443QL77"/>
<proteinExistence type="predicted"/>
<evidence type="ECO:0000256" key="1">
    <source>
        <dbReference type="ARBA" id="ARBA00022837"/>
    </source>
</evidence>
<reference evidence="3 4" key="1">
    <citation type="journal article" date="2018" name="Gigascience">
        <title>Genomes of trombidid mites reveal novel predicted allergens and laterally-transferred genes associated with secondary metabolism.</title>
        <authorList>
            <person name="Dong X."/>
            <person name="Chaisiri K."/>
            <person name="Xia D."/>
            <person name="Armstrong S.D."/>
            <person name="Fang Y."/>
            <person name="Donnelly M.J."/>
            <person name="Kadowaki T."/>
            <person name="McGarry J.W."/>
            <person name="Darby A.C."/>
            <person name="Makepeace B.L."/>
        </authorList>
    </citation>
    <scope>NUCLEOTIDE SEQUENCE [LARGE SCALE GENOMIC DNA]</scope>
    <source>
        <strain evidence="3">UoL-WK</strain>
    </source>
</reference>
<dbReference type="EMBL" id="NCKU01006182">
    <property type="protein sequence ID" value="RWS03761.1"/>
    <property type="molecule type" value="Genomic_DNA"/>
</dbReference>
<dbReference type="PROSITE" id="PS00018">
    <property type="entry name" value="EF_HAND_1"/>
    <property type="match status" value="2"/>
</dbReference>
<sequence length="166" mass="19355">LTRSRVSRNSKVDTKVNKVVKPKLRVNIPHTIVNRELAKSENHKIINRKERRAEIGNKHRNGFIEGRELDNFLKEFVSSVNSTDINPEFISDSILPELKECFMEAYDDNKDGKIEIRELAQLLPLEESFLLLFRFDNPLDSSVEFMKIWREYDSDGSGFIEADELK</sequence>
<dbReference type="SUPFAM" id="SSF47473">
    <property type="entry name" value="EF-hand"/>
    <property type="match status" value="1"/>
</dbReference>
<keyword evidence="1" id="KW-0106">Calcium</keyword>
<dbReference type="STRING" id="1965070.A0A443QL77"/>
<dbReference type="GO" id="GO:0005829">
    <property type="term" value="C:cytosol"/>
    <property type="evidence" value="ECO:0007669"/>
    <property type="project" value="TreeGrafter"/>
</dbReference>
<dbReference type="PROSITE" id="PS50222">
    <property type="entry name" value="EF_HAND_2"/>
    <property type="match status" value="2"/>
</dbReference>
<protein>
    <recommendedName>
        <fullName evidence="2">EF-hand domain-containing protein</fullName>
    </recommendedName>
</protein>
<dbReference type="GO" id="GO:0099509">
    <property type="term" value="P:regulation of presynaptic cytosolic calcium ion concentration"/>
    <property type="evidence" value="ECO:0007669"/>
    <property type="project" value="TreeGrafter"/>
</dbReference>
<comment type="caution">
    <text evidence="3">The sequence shown here is derived from an EMBL/GenBank/DDBJ whole genome shotgun (WGS) entry which is preliminary data.</text>
</comment>
<dbReference type="GO" id="GO:0030425">
    <property type="term" value="C:dendrite"/>
    <property type="evidence" value="ECO:0007669"/>
    <property type="project" value="TreeGrafter"/>
</dbReference>
<evidence type="ECO:0000259" key="2">
    <source>
        <dbReference type="PROSITE" id="PS50222"/>
    </source>
</evidence>
<feature type="non-terminal residue" evidence="3">
    <location>
        <position position="166"/>
    </location>
</feature>
<dbReference type="InterPro" id="IPR002048">
    <property type="entry name" value="EF_hand_dom"/>
</dbReference>
<dbReference type="Gene3D" id="1.10.238.10">
    <property type="entry name" value="EF-hand"/>
    <property type="match status" value="2"/>
</dbReference>
<dbReference type="OrthoDB" id="428774at2759"/>
<feature type="domain" description="EF-hand" evidence="2">
    <location>
        <begin position="93"/>
        <end position="129"/>
    </location>
</feature>
<keyword evidence="4" id="KW-1185">Reference proteome</keyword>
<dbReference type="InterPro" id="IPR051001">
    <property type="entry name" value="Calbindin_Ca-bind"/>
</dbReference>
<dbReference type="Proteomes" id="UP000285301">
    <property type="component" value="Unassembled WGS sequence"/>
</dbReference>
<accession>A0A443QL77</accession>